<keyword evidence="2" id="KW-1185">Reference proteome</keyword>
<dbReference type="AlphaFoldDB" id="A0A010RW53"/>
<proteinExistence type="predicted"/>
<dbReference type="Gene3D" id="1.20.5.340">
    <property type="match status" value="1"/>
</dbReference>
<accession>A0A010RW53</accession>
<reference evidence="1 2" key="1">
    <citation type="submission" date="2014-02" db="EMBL/GenBank/DDBJ databases">
        <title>The genome sequence of Colletotrichum fioriniae PJ7.</title>
        <authorList>
            <person name="Baroncelli R."/>
            <person name="Thon M.R."/>
        </authorList>
    </citation>
    <scope>NUCLEOTIDE SEQUENCE [LARGE SCALE GENOMIC DNA]</scope>
    <source>
        <strain evidence="1 2">PJ7</strain>
    </source>
</reference>
<dbReference type="HOGENOM" id="CLU_1415041_0_0_1"/>
<dbReference type="KEGG" id="cfj:CFIO01_01844"/>
<gene>
    <name evidence="1" type="ORF">CFIO01_01844</name>
</gene>
<dbReference type="EMBL" id="JARH01000321">
    <property type="protein sequence ID" value="EXF82384.1"/>
    <property type="molecule type" value="Genomic_DNA"/>
</dbReference>
<protein>
    <submittedName>
        <fullName evidence="1">Uncharacterized protein</fullName>
    </submittedName>
</protein>
<evidence type="ECO:0000313" key="1">
    <source>
        <dbReference type="EMBL" id="EXF82384.1"/>
    </source>
</evidence>
<evidence type="ECO:0000313" key="2">
    <source>
        <dbReference type="Proteomes" id="UP000020467"/>
    </source>
</evidence>
<sequence length="192" mass="21047">MDGNNLTIRVKASEASANTELTQNNSELTHSNIDAKENATRLTQGVVGVLQRSGADPTYIQAFAEQQEAVIALTEKAVKEADQMTLASKNMLKYANHVGPELAIATEQYQFFSEDYRDSKKQMQEIGGQQAEVMNKVTTAEDRIQAVEGRVHAVEGHMGDLNGKVANLESLLAKVCQAMEKQGKELKSSKDF</sequence>
<comment type="caution">
    <text evidence="1">The sequence shown here is derived from an EMBL/GenBank/DDBJ whole genome shotgun (WGS) entry which is preliminary data.</text>
</comment>
<organism evidence="1 2">
    <name type="scientific">Colletotrichum fioriniae PJ7</name>
    <dbReference type="NCBI Taxonomy" id="1445577"/>
    <lineage>
        <taxon>Eukaryota</taxon>
        <taxon>Fungi</taxon>
        <taxon>Dikarya</taxon>
        <taxon>Ascomycota</taxon>
        <taxon>Pezizomycotina</taxon>
        <taxon>Sordariomycetes</taxon>
        <taxon>Hypocreomycetidae</taxon>
        <taxon>Glomerellales</taxon>
        <taxon>Glomerellaceae</taxon>
        <taxon>Colletotrichum</taxon>
        <taxon>Colletotrichum acutatum species complex</taxon>
    </lineage>
</organism>
<dbReference type="OrthoDB" id="4845103at2759"/>
<name>A0A010RW53_9PEZI</name>
<dbReference type="Proteomes" id="UP000020467">
    <property type="component" value="Unassembled WGS sequence"/>
</dbReference>